<keyword evidence="5" id="KW-1003">Cell membrane</keyword>
<dbReference type="PANTHER" id="PTHR43701:SF2">
    <property type="entry name" value="MEMBRANE TRANSPORTER PROTEIN YJNA-RELATED"/>
    <property type="match status" value="1"/>
</dbReference>
<dbReference type="Pfam" id="PF01925">
    <property type="entry name" value="TauE"/>
    <property type="match status" value="1"/>
</dbReference>
<keyword evidence="2 5" id="KW-0812">Transmembrane</keyword>
<feature type="transmembrane region" description="Helical" evidence="5">
    <location>
        <begin position="6"/>
        <end position="26"/>
    </location>
</feature>
<accession>A0A7C5ELC6</accession>
<sequence>MLSFFIGLTAGAFGGLVGLGGGVVMIPLMVRYLGFNQLLAHGTSLAALVFTGLTGAGTYYLNGTVDPGAAALLAVTAILTARFGALYANSLPEWKLKLAFGTFVICVSLLLLCKPWYAALSHPATGGLRVAVLLASGGVSGFFAGLMGVGGGSLMVPAMVLFLGFSQYLAQGSSLLAMVPAGAVGAYTHWRLGNVALPTVPGLILGIVVGTYGGSTLAHWLAEGILRVIFALVLIWQGSRDIRKSLCLKNKEAG</sequence>
<comment type="subcellular location">
    <subcellularLocation>
        <location evidence="5">Cell membrane</location>
        <topology evidence="5">Multi-pass membrane protein</topology>
    </subcellularLocation>
    <subcellularLocation>
        <location evidence="1">Membrane</location>
        <topology evidence="1">Multi-pass membrane protein</topology>
    </subcellularLocation>
</comment>
<evidence type="ECO:0000256" key="4">
    <source>
        <dbReference type="ARBA" id="ARBA00023136"/>
    </source>
</evidence>
<dbReference type="PANTHER" id="PTHR43701">
    <property type="entry name" value="MEMBRANE TRANSPORTER PROTEIN MJ0441-RELATED"/>
    <property type="match status" value="1"/>
</dbReference>
<comment type="similarity">
    <text evidence="5">Belongs to the 4-toluene sulfonate uptake permease (TSUP) (TC 2.A.102) family.</text>
</comment>
<dbReference type="EMBL" id="DTKJ01000021">
    <property type="protein sequence ID" value="HGZ11236.1"/>
    <property type="molecule type" value="Genomic_DNA"/>
</dbReference>
<feature type="transmembrane region" description="Helical" evidence="5">
    <location>
        <begin position="175"/>
        <end position="197"/>
    </location>
</feature>
<dbReference type="AlphaFoldDB" id="A0A7C5ELC6"/>
<evidence type="ECO:0000256" key="3">
    <source>
        <dbReference type="ARBA" id="ARBA00022989"/>
    </source>
</evidence>
<keyword evidence="4 5" id="KW-0472">Membrane</keyword>
<evidence type="ECO:0000256" key="2">
    <source>
        <dbReference type="ARBA" id="ARBA00022692"/>
    </source>
</evidence>
<name>A0A7C5ELC6_9BACT</name>
<dbReference type="InterPro" id="IPR051598">
    <property type="entry name" value="TSUP/Inactive_protease-like"/>
</dbReference>
<comment type="caution">
    <text evidence="6">The sequence shown here is derived from an EMBL/GenBank/DDBJ whole genome shotgun (WGS) entry which is preliminary data.</text>
</comment>
<feature type="transmembrane region" description="Helical" evidence="5">
    <location>
        <begin position="38"/>
        <end position="61"/>
    </location>
</feature>
<feature type="transmembrane region" description="Helical" evidence="5">
    <location>
        <begin position="130"/>
        <end position="163"/>
    </location>
</feature>
<proteinExistence type="inferred from homology"/>
<dbReference type="GO" id="GO:0005886">
    <property type="term" value="C:plasma membrane"/>
    <property type="evidence" value="ECO:0007669"/>
    <property type="project" value="UniProtKB-SubCell"/>
</dbReference>
<organism evidence="6">
    <name type="scientific">Desulfobacca acetoxidans</name>
    <dbReference type="NCBI Taxonomy" id="60893"/>
    <lineage>
        <taxon>Bacteria</taxon>
        <taxon>Pseudomonadati</taxon>
        <taxon>Thermodesulfobacteriota</taxon>
        <taxon>Desulfobaccia</taxon>
        <taxon>Desulfobaccales</taxon>
        <taxon>Desulfobaccaceae</taxon>
        <taxon>Desulfobacca</taxon>
    </lineage>
</organism>
<dbReference type="InterPro" id="IPR002781">
    <property type="entry name" value="TM_pro_TauE-like"/>
</dbReference>
<evidence type="ECO:0000313" key="6">
    <source>
        <dbReference type="EMBL" id="HGZ11236.1"/>
    </source>
</evidence>
<reference evidence="6" key="1">
    <citation type="journal article" date="2020" name="mSystems">
        <title>Genome- and Community-Level Interaction Insights into Carbon Utilization and Element Cycling Functions of Hydrothermarchaeota in Hydrothermal Sediment.</title>
        <authorList>
            <person name="Zhou Z."/>
            <person name="Liu Y."/>
            <person name="Xu W."/>
            <person name="Pan J."/>
            <person name="Luo Z.H."/>
            <person name="Li M."/>
        </authorList>
    </citation>
    <scope>NUCLEOTIDE SEQUENCE [LARGE SCALE GENOMIC DNA]</scope>
    <source>
        <strain evidence="6">SpSt-853</strain>
    </source>
</reference>
<gene>
    <name evidence="6" type="ORF">ENW48_03340</name>
</gene>
<feature type="transmembrane region" description="Helical" evidence="5">
    <location>
        <begin position="98"/>
        <end position="118"/>
    </location>
</feature>
<protein>
    <recommendedName>
        <fullName evidence="5">Probable membrane transporter protein</fullName>
    </recommendedName>
</protein>
<evidence type="ECO:0000256" key="5">
    <source>
        <dbReference type="RuleBase" id="RU363041"/>
    </source>
</evidence>
<evidence type="ECO:0000256" key="1">
    <source>
        <dbReference type="ARBA" id="ARBA00004141"/>
    </source>
</evidence>
<keyword evidence="3 5" id="KW-1133">Transmembrane helix</keyword>
<feature type="transmembrane region" description="Helical" evidence="5">
    <location>
        <begin position="67"/>
        <end position="86"/>
    </location>
</feature>